<comment type="caution">
    <text evidence="3">The sequence shown here is derived from an EMBL/GenBank/DDBJ whole genome shotgun (WGS) entry which is preliminary data.</text>
</comment>
<evidence type="ECO:0000313" key="3">
    <source>
        <dbReference type="EMBL" id="CAB3245720.1"/>
    </source>
</evidence>
<dbReference type="InterPro" id="IPR000566">
    <property type="entry name" value="Lipocln_cytosolic_FA-bd_dom"/>
</dbReference>
<name>A0A8S1AAA4_ARCPL</name>
<dbReference type="GO" id="GO:0008289">
    <property type="term" value="F:lipid binding"/>
    <property type="evidence" value="ECO:0007669"/>
    <property type="project" value="InterPro"/>
</dbReference>
<evidence type="ECO:0000256" key="1">
    <source>
        <dbReference type="ARBA" id="ARBA00008390"/>
    </source>
</evidence>
<gene>
    <name evidence="3" type="ORF">APLA_LOCUS11220</name>
</gene>
<dbReference type="Proteomes" id="UP000494256">
    <property type="component" value="Unassembled WGS sequence"/>
</dbReference>
<dbReference type="InterPro" id="IPR031259">
    <property type="entry name" value="ILBP"/>
</dbReference>
<dbReference type="PANTHER" id="PTHR11955">
    <property type="entry name" value="FATTY ACID BINDING PROTEIN"/>
    <property type="match status" value="1"/>
</dbReference>
<reference evidence="3 4" key="1">
    <citation type="submission" date="2020-04" db="EMBL/GenBank/DDBJ databases">
        <authorList>
            <person name="Wallbank WR R."/>
            <person name="Pardo Diaz C."/>
            <person name="Kozak K."/>
            <person name="Martin S."/>
            <person name="Jiggins C."/>
            <person name="Moest M."/>
            <person name="Warren A I."/>
            <person name="Byers J.R.P. K."/>
            <person name="Montejo-Kovacevich G."/>
            <person name="Yen C E."/>
        </authorList>
    </citation>
    <scope>NUCLEOTIDE SEQUENCE [LARGE SCALE GENOMIC DNA]</scope>
</reference>
<evidence type="ECO:0000259" key="2">
    <source>
        <dbReference type="Pfam" id="PF00061"/>
    </source>
</evidence>
<protein>
    <recommendedName>
        <fullName evidence="2">Lipocalin/cytosolic fatty-acid binding domain-containing protein</fullName>
    </recommendedName>
</protein>
<dbReference type="EMBL" id="CADEBD010000327">
    <property type="protein sequence ID" value="CAB3245720.1"/>
    <property type="molecule type" value="Genomic_DNA"/>
</dbReference>
<proteinExistence type="inferred from homology"/>
<comment type="similarity">
    <text evidence="1">Belongs to the calycin superfamily. Fatty-acid binding protein (FABP) family.</text>
</comment>
<organism evidence="3 4">
    <name type="scientific">Arctia plantaginis</name>
    <name type="common">Wood tiger moth</name>
    <name type="synonym">Phalaena plantaginis</name>
    <dbReference type="NCBI Taxonomy" id="874455"/>
    <lineage>
        <taxon>Eukaryota</taxon>
        <taxon>Metazoa</taxon>
        <taxon>Ecdysozoa</taxon>
        <taxon>Arthropoda</taxon>
        <taxon>Hexapoda</taxon>
        <taxon>Insecta</taxon>
        <taxon>Pterygota</taxon>
        <taxon>Neoptera</taxon>
        <taxon>Endopterygota</taxon>
        <taxon>Lepidoptera</taxon>
        <taxon>Glossata</taxon>
        <taxon>Ditrysia</taxon>
        <taxon>Noctuoidea</taxon>
        <taxon>Erebidae</taxon>
        <taxon>Arctiinae</taxon>
        <taxon>Arctia</taxon>
    </lineage>
</organism>
<dbReference type="SUPFAM" id="SSF50814">
    <property type="entry name" value="Lipocalins"/>
    <property type="match status" value="1"/>
</dbReference>
<accession>A0A8S1AAA4</accession>
<dbReference type="Gene3D" id="2.40.128.20">
    <property type="match status" value="1"/>
</dbReference>
<feature type="domain" description="Lipocalin/cytosolic fatty-acid binding" evidence="2">
    <location>
        <begin position="12"/>
        <end position="131"/>
    </location>
</feature>
<dbReference type="Pfam" id="PF00061">
    <property type="entry name" value="Lipocalin"/>
    <property type="match status" value="1"/>
</dbReference>
<dbReference type="AlphaFoldDB" id="A0A8S1AAA4"/>
<evidence type="ECO:0000313" key="4">
    <source>
        <dbReference type="Proteomes" id="UP000494256"/>
    </source>
</evidence>
<sequence length="136" mass="15739">MEECLGKSYVLVNSENLEDFFIFIGVGYLARKAAVTLKQTVRITRNEDGSYKFEFISPLKIYEFVFTPGEEFEEVRPDGVKMKSVATIEENKMTHTQTDPNGRKCIHVREFYGEKMITTTTGEGLDKIVKRYYEAR</sequence>
<dbReference type="OrthoDB" id="5834362at2759"/>
<dbReference type="CDD" id="cd00742">
    <property type="entry name" value="FABP"/>
    <property type="match status" value="1"/>
</dbReference>
<dbReference type="InterPro" id="IPR012674">
    <property type="entry name" value="Calycin"/>
</dbReference>